<dbReference type="FunFam" id="3.80.10.10:FF:000400">
    <property type="entry name" value="Nuclear pore complex protein NUP107"/>
    <property type="match status" value="1"/>
</dbReference>
<keyword evidence="4" id="KW-0732">Signal</keyword>
<dbReference type="InterPro" id="IPR001611">
    <property type="entry name" value="Leu-rich_rpt"/>
</dbReference>
<sequence>MSQLKAPPLSLPPPVGEAELLLQMKRAWGDPPVLSAWSAATSATGAHCRWPYVRCDSVGRVTSLALTSISITGPLPDAIGGLSSLTGLDLFNNSIIGAFPKALYRCTSLRYLNLSENFLAGVLPRDIGHGLAANLSRLDLSFNFFNGTIPESLSWLENLRYLALDSNGIVGVMLTSLSRLRNLGHLTLRFNYLTGAIPAELGELASLQTLWLAVNPFDPGELPASFKTLTQLISLAVESCNLVGAFPSYALEKISGISTSRAIT</sequence>
<dbReference type="Pfam" id="PF00560">
    <property type="entry name" value="LRR_1"/>
    <property type="match status" value="1"/>
</dbReference>
<keyword evidence="5" id="KW-0677">Repeat</keyword>
<keyword evidence="6" id="KW-0472">Membrane</keyword>
<keyword evidence="3" id="KW-0433">Leucine-rich repeat</keyword>
<dbReference type="PANTHER" id="PTHR48059">
    <property type="entry name" value="POLYGALACTURONASE INHIBITOR 1"/>
    <property type="match status" value="1"/>
</dbReference>
<evidence type="ECO:0000256" key="3">
    <source>
        <dbReference type="ARBA" id="ARBA00022614"/>
    </source>
</evidence>
<feature type="domain" description="Leucine-rich repeat-containing N-terminal plant-type" evidence="8">
    <location>
        <begin position="17"/>
        <end position="56"/>
    </location>
</feature>
<dbReference type="InterPro" id="IPR013210">
    <property type="entry name" value="LRR_N_plant-typ"/>
</dbReference>
<comment type="subcellular location">
    <subcellularLocation>
        <location evidence="1">Cell envelope</location>
    </subcellularLocation>
    <subcellularLocation>
        <location evidence="2">Membrane</location>
    </subcellularLocation>
</comment>
<evidence type="ECO:0000259" key="8">
    <source>
        <dbReference type="Pfam" id="PF08263"/>
    </source>
</evidence>
<dbReference type="Pfam" id="PF13855">
    <property type="entry name" value="LRR_8"/>
    <property type="match status" value="2"/>
</dbReference>
<comment type="caution">
    <text evidence="9">The sequence shown here is derived from an EMBL/GenBank/DDBJ whole genome shotgun (WGS) entry which is preliminary data.</text>
</comment>
<dbReference type="SUPFAM" id="SSF52058">
    <property type="entry name" value="L domain-like"/>
    <property type="match status" value="1"/>
</dbReference>
<dbReference type="InterPro" id="IPR032675">
    <property type="entry name" value="LRR_dom_sf"/>
</dbReference>
<evidence type="ECO:0000256" key="1">
    <source>
        <dbReference type="ARBA" id="ARBA00004196"/>
    </source>
</evidence>
<dbReference type="InterPro" id="IPR051848">
    <property type="entry name" value="PGIP"/>
</dbReference>
<evidence type="ECO:0000256" key="7">
    <source>
        <dbReference type="ARBA" id="ARBA00038043"/>
    </source>
</evidence>
<accession>A0A811R7S0</accession>
<dbReference type="EMBL" id="CAJGYO010000013">
    <property type="protein sequence ID" value="CAD6266165.1"/>
    <property type="molecule type" value="Genomic_DNA"/>
</dbReference>
<dbReference type="PANTHER" id="PTHR48059:SF30">
    <property type="entry name" value="OS06G0587000 PROTEIN"/>
    <property type="match status" value="1"/>
</dbReference>
<protein>
    <recommendedName>
        <fullName evidence="8">Leucine-rich repeat-containing N-terminal plant-type domain-containing protein</fullName>
    </recommendedName>
</protein>
<name>A0A811R7S0_9POAL</name>
<evidence type="ECO:0000256" key="5">
    <source>
        <dbReference type="ARBA" id="ARBA00022737"/>
    </source>
</evidence>
<dbReference type="Proteomes" id="UP000604825">
    <property type="component" value="Unassembled WGS sequence"/>
</dbReference>
<evidence type="ECO:0000256" key="2">
    <source>
        <dbReference type="ARBA" id="ARBA00004370"/>
    </source>
</evidence>
<dbReference type="AlphaFoldDB" id="A0A811R7S0"/>
<evidence type="ECO:0000313" key="9">
    <source>
        <dbReference type="EMBL" id="CAD6266165.1"/>
    </source>
</evidence>
<dbReference type="Gene3D" id="3.80.10.10">
    <property type="entry name" value="Ribonuclease Inhibitor"/>
    <property type="match status" value="1"/>
</dbReference>
<proteinExistence type="inferred from homology"/>
<gene>
    <name evidence="9" type="ORF">NCGR_LOCUS49470</name>
</gene>
<dbReference type="Pfam" id="PF08263">
    <property type="entry name" value="LRRNT_2"/>
    <property type="match status" value="1"/>
</dbReference>
<dbReference type="OrthoDB" id="683573at2759"/>
<evidence type="ECO:0000256" key="4">
    <source>
        <dbReference type="ARBA" id="ARBA00022729"/>
    </source>
</evidence>
<dbReference type="GO" id="GO:0016020">
    <property type="term" value="C:membrane"/>
    <property type="evidence" value="ECO:0007669"/>
    <property type="project" value="UniProtKB-SubCell"/>
</dbReference>
<comment type="similarity">
    <text evidence="7">Belongs to the polygalacturonase-inhibiting protein family.</text>
</comment>
<reference evidence="9" key="1">
    <citation type="submission" date="2020-10" db="EMBL/GenBank/DDBJ databases">
        <authorList>
            <person name="Han B."/>
            <person name="Lu T."/>
            <person name="Zhao Q."/>
            <person name="Huang X."/>
            <person name="Zhao Y."/>
        </authorList>
    </citation>
    <scope>NUCLEOTIDE SEQUENCE</scope>
</reference>
<organism evidence="9 10">
    <name type="scientific">Miscanthus lutarioriparius</name>
    <dbReference type="NCBI Taxonomy" id="422564"/>
    <lineage>
        <taxon>Eukaryota</taxon>
        <taxon>Viridiplantae</taxon>
        <taxon>Streptophyta</taxon>
        <taxon>Embryophyta</taxon>
        <taxon>Tracheophyta</taxon>
        <taxon>Spermatophyta</taxon>
        <taxon>Magnoliopsida</taxon>
        <taxon>Liliopsida</taxon>
        <taxon>Poales</taxon>
        <taxon>Poaceae</taxon>
        <taxon>PACMAD clade</taxon>
        <taxon>Panicoideae</taxon>
        <taxon>Andropogonodae</taxon>
        <taxon>Andropogoneae</taxon>
        <taxon>Saccharinae</taxon>
        <taxon>Miscanthus</taxon>
    </lineage>
</organism>
<evidence type="ECO:0000313" key="10">
    <source>
        <dbReference type="Proteomes" id="UP000604825"/>
    </source>
</evidence>
<evidence type="ECO:0000256" key="6">
    <source>
        <dbReference type="ARBA" id="ARBA00023136"/>
    </source>
</evidence>
<keyword evidence="10" id="KW-1185">Reference proteome</keyword>